<name>A0AAN9L871_CANGL</name>
<dbReference type="AlphaFoldDB" id="A0AAN9L871"/>
<reference evidence="1 2" key="1">
    <citation type="submission" date="2024-01" db="EMBL/GenBank/DDBJ databases">
        <title>The genomes of 5 underutilized Papilionoideae crops provide insights into root nodulation and disease resistanc.</title>
        <authorList>
            <person name="Jiang F."/>
        </authorList>
    </citation>
    <scope>NUCLEOTIDE SEQUENCE [LARGE SCALE GENOMIC DNA]</scope>
    <source>
        <strain evidence="1">LVBAO_FW01</strain>
        <tissue evidence="1">Leaves</tissue>
    </source>
</reference>
<comment type="caution">
    <text evidence="1">The sequence shown here is derived from an EMBL/GenBank/DDBJ whole genome shotgun (WGS) entry which is preliminary data.</text>
</comment>
<evidence type="ECO:0000313" key="1">
    <source>
        <dbReference type="EMBL" id="KAK7329503.1"/>
    </source>
</evidence>
<evidence type="ECO:0000313" key="2">
    <source>
        <dbReference type="Proteomes" id="UP001367508"/>
    </source>
</evidence>
<keyword evidence="2" id="KW-1185">Reference proteome</keyword>
<sequence length="76" mass="8284">MSTSLPFLRLNSTKLCQKMSKTSFPSLLIAIQSVEIVEGNGGLGTVKKITTVEVTSNGGSLYFRAKDDIYVFHSNL</sequence>
<accession>A0AAN9L871</accession>
<dbReference type="EMBL" id="JAYMYQ010000005">
    <property type="protein sequence ID" value="KAK7329503.1"/>
    <property type="molecule type" value="Genomic_DNA"/>
</dbReference>
<organism evidence="1 2">
    <name type="scientific">Canavalia gladiata</name>
    <name type="common">Sword bean</name>
    <name type="synonym">Dolichos gladiatus</name>
    <dbReference type="NCBI Taxonomy" id="3824"/>
    <lineage>
        <taxon>Eukaryota</taxon>
        <taxon>Viridiplantae</taxon>
        <taxon>Streptophyta</taxon>
        <taxon>Embryophyta</taxon>
        <taxon>Tracheophyta</taxon>
        <taxon>Spermatophyta</taxon>
        <taxon>Magnoliopsida</taxon>
        <taxon>eudicotyledons</taxon>
        <taxon>Gunneridae</taxon>
        <taxon>Pentapetalae</taxon>
        <taxon>rosids</taxon>
        <taxon>fabids</taxon>
        <taxon>Fabales</taxon>
        <taxon>Fabaceae</taxon>
        <taxon>Papilionoideae</taxon>
        <taxon>50 kb inversion clade</taxon>
        <taxon>NPAAA clade</taxon>
        <taxon>indigoferoid/millettioid clade</taxon>
        <taxon>Phaseoleae</taxon>
        <taxon>Canavalia</taxon>
    </lineage>
</organism>
<protein>
    <submittedName>
        <fullName evidence="1">Uncharacterized protein</fullName>
    </submittedName>
</protein>
<dbReference type="Gene3D" id="3.30.530.20">
    <property type="match status" value="1"/>
</dbReference>
<dbReference type="InterPro" id="IPR023393">
    <property type="entry name" value="START-like_dom_sf"/>
</dbReference>
<dbReference type="Proteomes" id="UP001367508">
    <property type="component" value="Unassembled WGS sequence"/>
</dbReference>
<gene>
    <name evidence="1" type="ORF">VNO77_23673</name>
</gene>
<proteinExistence type="predicted"/>